<evidence type="ECO:0000259" key="3">
    <source>
        <dbReference type="Pfam" id="PF15995"/>
    </source>
</evidence>
<dbReference type="OrthoDB" id="6613664at2759"/>
<dbReference type="PANTHER" id="PTHR41967:SF6">
    <property type="entry name" value="FI19406P1-RELATED"/>
    <property type="match status" value="1"/>
</dbReference>
<dbReference type="Proteomes" id="UP000504615">
    <property type="component" value="Unplaced"/>
</dbReference>
<evidence type="ECO:0000313" key="4">
    <source>
        <dbReference type="Proteomes" id="UP000504615"/>
    </source>
</evidence>
<evidence type="ECO:0000313" key="5">
    <source>
        <dbReference type="RefSeq" id="XP_025073476.1"/>
    </source>
</evidence>
<dbReference type="Pfam" id="PF15994">
    <property type="entry name" value="DUF4770"/>
    <property type="match status" value="1"/>
</dbReference>
<proteinExistence type="predicted"/>
<feature type="coiled-coil region" evidence="1">
    <location>
        <begin position="522"/>
        <end position="549"/>
    </location>
</feature>
<protein>
    <submittedName>
        <fullName evidence="5">Uncharacterized protein LOC105424749</fullName>
    </submittedName>
</protein>
<reference evidence="5" key="1">
    <citation type="submission" date="2025-08" db="UniProtKB">
        <authorList>
            <consortium name="RefSeq"/>
        </authorList>
    </citation>
    <scope>IDENTIFICATION</scope>
</reference>
<feature type="domain" description="DUF4770" evidence="2">
    <location>
        <begin position="216"/>
        <end position="283"/>
    </location>
</feature>
<evidence type="ECO:0000256" key="1">
    <source>
        <dbReference type="SAM" id="Coils"/>
    </source>
</evidence>
<accession>A0A8N1S424</accession>
<feature type="domain" description="DUF4771" evidence="3">
    <location>
        <begin position="1293"/>
        <end position="1430"/>
    </location>
</feature>
<dbReference type="GeneID" id="105424749"/>
<dbReference type="PANTHER" id="PTHR41967">
    <property type="entry name" value="FI19406P1-RELATED"/>
    <property type="match status" value="1"/>
</dbReference>
<keyword evidence="4" id="KW-1185">Reference proteome</keyword>
<name>A0A8N1S424_9HYME</name>
<gene>
    <name evidence="5" type="primary">LOC105424749</name>
</gene>
<sequence length="1452" mass="170144">MSKISLKTSSTQPSLKKLPKKDLKPFGFCCSLDRFNSLSRYDQRLPPYESSLTAITSIHECPTVKMRMKFSTSRLLRDRKRSTKTKTSDVEDEQQRLENDVLNYFLTRRNNRFIKQYLEDEIALAKDIFWAEKQRRYNEASDKAIKIAKKKNQKKLALISKTYPRWFQDFSLDQMKNLMKLQNVMRIDYEETKTSGTQMILIAIGVISTFFKLAPNTIKELHKSSNLNSVDFLREIYKILTGNDFYQEGYKKVYSCNERIILSAIAFLTLPETVKELHKRLPPVIMPKLPPKPKPPICLPRQKDSCPYKEELFKRPDWAGYRNALQKWRKQRKLIAIPKVTLSLNNKYKIFINNGSEIKEREKDICAEYLKKTSTKELQEISLTTREQNSVIDEQRDFKDKDFSREKNVETERLAIFDIFQSEGKKSDYKSLEIYITEDITSKTLDPPKLLETKQKLWLDEKNIHDVTAGTFKDSQDCPVTEITNDIISNEKFFSVLKLDDQSRKVFPSGRENLSRNWQEWLQNVDEDYRQLEEETDELIRNVQAIMKLVFPVCDSCCLCRQTRKFYENLQQSEIDKIPISMQNGEKNMHIIDSKEVQSSEGNVTKSSINQVTLKDEAKTNIDNVKETEQSQYISDTQKDKIHVLSEIPESPQFIKNIPPCSCAIRQMTDKDISPSMSKDDFSWIKEEGLCPGKKYRPDELGAYSCKTYPDDKCCKYNPFLKEIMNISQIAPSAKILKTDYEAIPKTPTWFTTSSPLRMQEKSNNISSLKQFNKTDKLSKHKFTKKNETKNVVNKTEKIARKHKMTKLKNIFKSTTGNPHNIQSAVLSKELLTINDFAEENTEKKSCNWKIRSEQDLLAKKTLAYLCEPDYPLEMMAVRPGGQPCQCREKRRKKKILISNTNDLMHKERTRKTELEEEDEIIDDVSYFTPPISPRRSDEYIPEYDILKSPYDMCVSEAMDKTLKLIERYSGPKSLIEKIRKKPKSCNCTNIITKDNGLVNQNKNIEEERKKLMELKSSEERWKIALKDAALMDYFTRREDNTPCWTSCKKIARVARPRRLKIVKPVCECKYERKIVEHEERKQKACQQKLDDLKISTSFQIPMHSKEDIRQTVALHRHWSPINIPPGPLPTKDVILKKEMEARKKARDEAFKLIYGDKNEKNMSYLTTRETLDEQKLTKKIQKKIDTKESYTNVKNKTPKTRSKLQSLNKKTNKIGHQTDANKENVDKIIRKKKIYSDEVAEVNHQKNVLHKQAIEQKTEKKINNGSHRLKGGGDKKYINSKFDLVTIMKAELEKMAAEGYTFAKLPECYLMPQLQDWLMYRKGVAFSEIDKKNLMQATVGMWALINKKLKFDKKPSLHLTEHQLKRLTYYHAEKIKEKIRQTTAIFHSKIRKARVSYARIMWSTMQYGKFPSMSFKRTFFTYMPSKEADGHVYRPWLPSEVHERDFEFSCY</sequence>
<keyword evidence="1" id="KW-0175">Coiled coil</keyword>
<evidence type="ECO:0000259" key="2">
    <source>
        <dbReference type="Pfam" id="PF15994"/>
    </source>
</evidence>
<organism evidence="4 5">
    <name type="scientific">Pogonomyrmex barbatus</name>
    <name type="common">red harvester ant</name>
    <dbReference type="NCBI Taxonomy" id="144034"/>
    <lineage>
        <taxon>Eukaryota</taxon>
        <taxon>Metazoa</taxon>
        <taxon>Ecdysozoa</taxon>
        <taxon>Arthropoda</taxon>
        <taxon>Hexapoda</taxon>
        <taxon>Insecta</taxon>
        <taxon>Pterygota</taxon>
        <taxon>Neoptera</taxon>
        <taxon>Endopterygota</taxon>
        <taxon>Hymenoptera</taxon>
        <taxon>Apocrita</taxon>
        <taxon>Aculeata</taxon>
        <taxon>Formicoidea</taxon>
        <taxon>Formicidae</taxon>
        <taxon>Myrmicinae</taxon>
        <taxon>Pogonomyrmex</taxon>
    </lineage>
</organism>
<dbReference type="Pfam" id="PF15995">
    <property type="entry name" value="DUF4771"/>
    <property type="match status" value="1"/>
</dbReference>
<dbReference type="RefSeq" id="XP_025073476.1">
    <property type="nucleotide sequence ID" value="XM_025217691.1"/>
</dbReference>
<dbReference type="InterPro" id="IPR031935">
    <property type="entry name" value="DUF4770"/>
</dbReference>
<dbReference type="InterPro" id="IPR031936">
    <property type="entry name" value="DUF4771"/>
</dbReference>